<dbReference type="Gene3D" id="2.40.50.1060">
    <property type="match status" value="1"/>
</dbReference>
<protein>
    <recommendedName>
        <fullName evidence="7">DNA-directed RNA polymerase subunit</fullName>
    </recommendedName>
</protein>
<evidence type="ECO:0000256" key="4">
    <source>
        <dbReference type="ARBA" id="ARBA00022553"/>
    </source>
</evidence>
<feature type="domain" description="RPA43 OB" evidence="8">
    <location>
        <begin position="93"/>
        <end position="134"/>
    </location>
</feature>
<evidence type="ECO:0000256" key="3">
    <source>
        <dbReference type="ARBA" id="ARBA00022478"/>
    </source>
</evidence>
<comment type="subcellular location">
    <subcellularLocation>
        <location evidence="1">Nucleus</location>
        <location evidence="1">Nucleolus</location>
    </subcellularLocation>
</comment>
<dbReference type="PANTHER" id="PTHR12709:SF5">
    <property type="entry name" value="DNA-DIRECTED RNA POLYMERASE I SUBUNIT RPA43"/>
    <property type="match status" value="1"/>
</dbReference>
<keyword evidence="4" id="KW-0597">Phosphoprotein</keyword>
<reference evidence="9" key="1">
    <citation type="journal article" date="2020" name="Stud. Mycol.">
        <title>101 Dothideomycetes genomes: a test case for predicting lifestyles and emergence of pathogens.</title>
        <authorList>
            <person name="Haridas S."/>
            <person name="Albert R."/>
            <person name="Binder M."/>
            <person name="Bloem J."/>
            <person name="Labutti K."/>
            <person name="Salamov A."/>
            <person name="Andreopoulos B."/>
            <person name="Baker S."/>
            <person name="Barry K."/>
            <person name="Bills G."/>
            <person name="Bluhm B."/>
            <person name="Cannon C."/>
            <person name="Castanera R."/>
            <person name="Culley D."/>
            <person name="Daum C."/>
            <person name="Ezra D."/>
            <person name="Gonzalez J."/>
            <person name="Henrissat B."/>
            <person name="Kuo A."/>
            <person name="Liang C."/>
            <person name="Lipzen A."/>
            <person name="Lutzoni F."/>
            <person name="Magnuson J."/>
            <person name="Mondo S."/>
            <person name="Nolan M."/>
            <person name="Ohm R."/>
            <person name="Pangilinan J."/>
            <person name="Park H.-J."/>
            <person name="Ramirez L."/>
            <person name="Alfaro M."/>
            <person name="Sun H."/>
            <person name="Tritt A."/>
            <person name="Yoshinaga Y."/>
            <person name="Zwiers L.-H."/>
            <person name="Turgeon B."/>
            <person name="Goodwin S."/>
            <person name="Spatafora J."/>
            <person name="Crous P."/>
            <person name="Grigoriev I."/>
        </authorList>
    </citation>
    <scope>NUCLEOTIDE SEQUENCE</scope>
    <source>
        <strain evidence="9">CBS 121410</strain>
    </source>
</reference>
<organism evidence="9 10">
    <name type="scientific">Saccharata proteae CBS 121410</name>
    <dbReference type="NCBI Taxonomy" id="1314787"/>
    <lineage>
        <taxon>Eukaryota</taxon>
        <taxon>Fungi</taxon>
        <taxon>Dikarya</taxon>
        <taxon>Ascomycota</taxon>
        <taxon>Pezizomycotina</taxon>
        <taxon>Dothideomycetes</taxon>
        <taxon>Dothideomycetes incertae sedis</taxon>
        <taxon>Botryosphaeriales</taxon>
        <taxon>Saccharataceae</taxon>
        <taxon>Saccharata</taxon>
    </lineage>
</organism>
<accession>A0A9P4I3S8</accession>
<evidence type="ECO:0000259" key="8">
    <source>
        <dbReference type="Pfam" id="PF17875"/>
    </source>
</evidence>
<gene>
    <name evidence="9" type="ORF">K490DRAFT_24187</name>
</gene>
<feature type="non-terminal residue" evidence="9">
    <location>
        <position position="1"/>
    </location>
</feature>
<comment type="similarity">
    <text evidence="2">Belongs to the eukaryotic RPA43 RNA polymerase subunit family.</text>
</comment>
<dbReference type="GO" id="GO:0006361">
    <property type="term" value="P:transcription initiation at RNA polymerase I promoter"/>
    <property type="evidence" value="ECO:0007669"/>
    <property type="project" value="UniProtKB-ARBA"/>
</dbReference>
<evidence type="ECO:0000256" key="2">
    <source>
        <dbReference type="ARBA" id="ARBA00005930"/>
    </source>
</evidence>
<feature type="non-terminal residue" evidence="9">
    <location>
        <position position="134"/>
    </location>
</feature>
<sequence>ASSPIWRQTTSFYVPLSSVGQRYPLESICAEHLSPLLLTYYAPLKGVLLSYSNVRLSDSPRGSQPKPPVLAKSVDEYAVSFVWVMADFIVLRPAKGVELDGRVNLVNESHMGLLIWNLFNASIDRKSLPKDWSW</sequence>
<dbReference type="InterPro" id="IPR036898">
    <property type="entry name" value="RNA_pol_Rpb7-like_N_sf"/>
</dbReference>
<dbReference type="PANTHER" id="PTHR12709">
    <property type="entry name" value="DNA-DIRECTED RNA POLYMERASE II, III"/>
    <property type="match status" value="1"/>
</dbReference>
<comment type="caution">
    <text evidence="9">The sequence shown here is derived from an EMBL/GenBank/DDBJ whole genome shotgun (WGS) entry which is preliminary data.</text>
</comment>
<evidence type="ECO:0000256" key="7">
    <source>
        <dbReference type="RuleBase" id="RU369086"/>
    </source>
</evidence>
<evidence type="ECO:0000256" key="5">
    <source>
        <dbReference type="ARBA" id="ARBA00023163"/>
    </source>
</evidence>
<dbReference type="Proteomes" id="UP000799776">
    <property type="component" value="Unassembled WGS sequence"/>
</dbReference>
<keyword evidence="6 7" id="KW-0539">Nucleus</keyword>
<dbReference type="AlphaFoldDB" id="A0A9P4I3S8"/>
<keyword evidence="3 7" id="KW-0240">DNA-directed RNA polymerase</keyword>
<keyword evidence="10" id="KW-1185">Reference proteome</keyword>
<dbReference type="InterPro" id="IPR041178">
    <property type="entry name" value="RPA43_OB"/>
</dbReference>
<dbReference type="OrthoDB" id="10250504at2759"/>
<dbReference type="Pfam" id="PF17875">
    <property type="entry name" value="RPA43_OB"/>
    <property type="match status" value="1"/>
</dbReference>
<dbReference type="FunFam" id="3.30.1490.120:FF:000004">
    <property type="entry name" value="RNA polymerase I subunit Rpa43"/>
    <property type="match status" value="1"/>
</dbReference>
<evidence type="ECO:0000313" key="9">
    <source>
        <dbReference type="EMBL" id="KAF2091321.1"/>
    </source>
</evidence>
<keyword evidence="5 7" id="KW-0804">Transcription</keyword>
<evidence type="ECO:0000256" key="6">
    <source>
        <dbReference type="ARBA" id="ARBA00023242"/>
    </source>
</evidence>
<dbReference type="GO" id="GO:0005736">
    <property type="term" value="C:RNA polymerase I complex"/>
    <property type="evidence" value="ECO:0007669"/>
    <property type="project" value="UniProtKB-ARBA"/>
</dbReference>
<dbReference type="EMBL" id="ML978712">
    <property type="protein sequence ID" value="KAF2091321.1"/>
    <property type="molecule type" value="Genomic_DNA"/>
</dbReference>
<comment type="function">
    <text evidence="7">DNA-dependent RNA polymerase which catalyzes the transcription of DNA into RNA using the four ribonucleoside triphosphates as substrates.</text>
</comment>
<name>A0A9P4I3S8_9PEZI</name>
<evidence type="ECO:0000313" key="10">
    <source>
        <dbReference type="Proteomes" id="UP000799776"/>
    </source>
</evidence>
<dbReference type="InterPro" id="IPR045113">
    <property type="entry name" value="Rpb7-like"/>
</dbReference>
<dbReference type="GO" id="GO:0006362">
    <property type="term" value="P:transcription elongation by RNA polymerase I"/>
    <property type="evidence" value="ECO:0007669"/>
    <property type="project" value="UniProtKB-ARBA"/>
</dbReference>
<dbReference type="Gene3D" id="3.30.1490.120">
    <property type="entry name" value="RNA polymerase Rpb7-like, N-terminal domain"/>
    <property type="match status" value="1"/>
</dbReference>
<proteinExistence type="inferred from homology"/>
<evidence type="ECO:0000256" key="1">
    <source>
        <dbReference type="ARBA" id="ARBA00004604"/>
    </source>
</evidence>